<organism evidence="1">
    <name type="scientific">Singulisphaera sp. Ch08</name>
    <dbReference type="NCBI Taxonomy" id="3120278"/>
    <lineage>
        <taxon>Bacteria</taxon>
        <taxon>Pseudomonadati</taxon>
        <taxon>Planctomycetota</taxon>
        <taxon>Planctomycetia</taxon>
        <taxon>Isosphaerales</taxon>
        <taxon>Isosphaeraceae</taxon>
        <taxon>Singulisphaera</taxon>
    </lineage>
</organism>
<dbReference type="Pfam" id="PF20461">
    <property type="entry name" value="DUF6714"/>
    <property type="match status" value="1"/>
</dbReference>
<dbReference type="AlphaFoldDB" id="A0AAU7C5U3"/>
<proteinExistence type="predicted"/>
<evidence type="ECO:0000313" key="1">
    <source>
        <dbReference type="EMBL" id="XBH00742.1"/>
    </source>
</evidence>
<gene>
    <name evidence="1" type="ORF">V5E97_20525</name>
</gene>
<protein>
    <submittedName>
        <fullName evidence="1">DUF6714 family protein</fullName>
    </submittedName>
</protein>
<dbReference type="EMBL" id="CP155447">
    <property type="protein sequence ID" value="XBH00742.1"/>
    <property type="molecule type" value="Genomic_DNA"/>
</dbReference>
<name>A0AAU7C5U3_9BACT</name>
<accession>A0AAU7C5U3</accession>
<dbReference type="InterPro" id="IPR046560">
    <property type="entry name" value="DUF6714"/>
</dbReference>
<dbReference type="RefSeq" id="WP_406693413.1">
    <property type="nucleotide sequence ID" value="NZ_CP155447.1"/>
</dbReference>
<sequence length="215" mass="25148">MRRNEEELRTRITDAFQRVAARFPAYRKQMRTANEVTIREILERYYSDDAINSLRDQLVIDIGRAFEGVKRDGGVTLHETQVLDDYGGEAERIAARKLDFQERWQDLPDELLEAGWPLVFLDSNGFRFHLPAYMIWRLRYPFVPELGSDYLCGMLVGCTSSELWNLGLFDAEQAKTIYRFLKFCVEVETELPDFDADDLEFRESLEKWLALSQGV</sequence>
<reference evidence="1" key="1">
    <citation type="submission" date="2024-05" db="EMBL/GenBank/DDBJ databases">
        <title>Planctomycetes of the genus Singulisphaera possess chitinolytic capabilities.</title>
        <authorList>
            <person name="Ivanova A."/>
        </authorList>
    </citation>
    <scope>NUCLEOTIDE SEQUENCE</scope>
    <source>
        <strain evidence="1">Ch08T</strain>
    </source>
</reference>